<protein>
    <recommendedName>
        <fullName evidence="2">VOC domain-containing protein</fullName>
    </recommendedName>
</protein>
<dbReference type="CDD" id="cd06587">
    <property type="entry name" value="VOC"/>
    <property type="match status" value="1"/>
</dbReference>
<evidence type="ECO:0000259" key="2">
    <source>
        <dbReference type="PROSITE" id="PS51819"/>
    </source>
</evidence>
<dbReference type="Gene3D" id="3.10.180.10">
    <property type="entry name" value="2,3-Dihydroxybiphenyl 1,2-Dioxygenase, domain 1"/>
    <property type="match status" value="1"/>
</dbReference>
<dbReference type="PROSITE" id="PS51819">
    <property type="entry name" value="VOC"/>
    <property type="match status" value="1"/>
</dbReference>
<keyword evidence="1" id="KW-0479">Metal-binding</keyword>
<dbReference type="PANTHER" id="PTHR43048">
    <property type="entry name" value="METHYLMALONYL-COA EPIMERASE"/>
    <property type="match status" value="1"/>
</dbReference>
<dbReference type="PANTHER" id="PTHR43048:SF3">
    <property type="entry name" value="METHYLMALONYL-COA EPIMERASE, MITOCHONDRIAL"/>
    <property type="match status" value="1"/>
</dbReference>
<organism evidence="3">
    <name type="scientific">marine metagenome</name>
    <dbReference type="NCBI Taxonomy" id="408172"/>
    <lineage>
        <taxon>unclassified sequences</taxon>
        <taxon>metagenomes</taxon>
        <taxon>ecological metagenomes</taxon>
    </lineage>
</organism>
<dbReference type="InterPro" id="IPR051785">
    <property type="entry name" value="MMCE/EMCE_epimerase"/>
</dbReference>
<dbReference type="InterPro" id="IPR004360">
    <property type="entry name" value="Glyas_Fos-R_dOase_dom"/>
</dbReference>
<reference evidence="3" key="1">
    <citation type="submission" date="2018-05" db="EMBL/GenBank/DDBJ databases">
        <authorList>
            <person name="Lanie J.A."/>
            <person name="Ng W.-L."/>
            <person name="Kazmierczak K.M."/>
            <person name="Andrzejewski T.M."/>
            <person name="Davidsen T.M."/>
            <person name="Wayne K.J."/>
            <person name="Tettelin H."/>
            <person name="Glass J.I."/>
            <person name="Rusch D."/>
            <person name="Podicherti R."/>
            <person name="Tsui H.-C.T."/>
            <person name="Winkler M.E."/>
        </authorList>
    </citation>
    <scope>NUCLEOTIDE SEQUENCE</scope>
</reference>
<dbReference type="GO" id="GO:0046491">
    <property type="term" value="P:L-methylmalonyl-CoA metabolic process"/>
    <property type="evidence" value="ECO:0007669"/>
    <property type="project" value="TreeGrafter"/>
</dbReference>
<proteinExistence type="predicted"/>
<dbReference type="InterPro" id="IPR029068">
    <property type="entry name" value="Glyas_Bleomycin-R_OHBP_Dase"/>
</dbReference>
<dbReference type="InterPro" id="IPR037523">
    <property type="entry name" value="VOC_core"/>
</dbReference>
<dbReference type="AlphaFoldDB" id="A0A382S6M0"/>
<dbReference type="SUPFAM" id="SSF54593">
    <property type="entry name" value="Glyoxalase/Bleomycin resistance protein/Dihydroxybiphenyl dioxygenase"/>
    <property type="match status" value="1"/>
</dbReference>
<gene>
    <name evidence="3" type="ORF">METZ01_LOCUS358076</name>
</gene>
<accession>A0A382S6M0</accession>
<dbReference type="EMBL" id="UINC01126624">
    <property type="protein sequence ID" value="SVD05222.1"/>
    <property type="molecule type" value="Genomic_DNA"/>
</dbReference>
<feature type="domain" description="VOC" evidence="2">
    <location>
        <begin position="3"/>
        <end position="130"/>
    </location>
</feature>
<evidence type="ECO:0000256" key="1">
    <source>
        <dbReference type="ARBA" id="ARBA00022723"/>
    </source>
</evidence>
<dbReference type="GO" id="GO:0046872">
    <property type="term" value="F:metal ion binding"/>
    <property type="evidence" value="ECO:0007669"/>
    <property type="project" value="UniProtKB-KW"/>
</dbReference>
<dbReference type="Pfam" id="PF00903">
    <property type="entry name" value="Glyoxalase"/>
    <property type="match status" value="1"/>
</dbReference>
<sequence length="136" mass="14888">MAKIRHIALTTKDPSKAAEFYKEAFEMVEVRRSDNGAVFLSDGYINLAILNYKTAATDADVGPNGDNYDGIHHIGFKVDDLDDACEKLEGAKGRAITTREGLEAIAPGSPRNFEMKWSGPDDVVIDISHTGWLTSE</sequence>
<evidence type="ECO:0000313" key="3">
    <source>
        <dbReference type="EMBL" id="SVD05222.1"/>
    </source>
</evidence>
<name>A0A382S6M0_9ZZZZ</name>
<dbReference type="GO" id="GO:0004493">
    <property type="term" value="F:methylmalonyl-CoA epimerase activity"/>
    <property type="evidence" value="ECO:0007669"/>
    <property type="project" value="TreeGrafter"/>
</dbReference>